<name>A0A517XS14_9BACT</name>
<evidence type="ECO:0000313" key="6">
    <source>
        <dbReference type="EMBL" id="QDU20296.1"/>
    </source>
</evidence>
<evidence type="ECO:0000259" key="5">
    <source>
        <dbReference type="PROSITE" id="PS51007"/>
    </source>
</evidence>
<keyword evidence="1 3" id="KW-0479">Metal-binding</keyword>
<keyword evidence="3" id="KW-0349">Heme</keyword>
<organism evidence="6 7">
    <name type="scientific">Urbifossiella limnaea</name>
    <dbReference type="NCBI Taxonomy" id="2528023"/>
    <lineage>
        <taxon>Bacteria</taxon>
        <taxon>Pseudomonadati</taxon>
        <taxon>Planctomycetota</taxon>
        <taxon>Planctomycetia</taxon>
        <taxon>Gemmatales</taxon>
        <taxon>Gemmataceae</taxon>
        <taxon>Urbifossiella</taxon>
    </lineage>
</organism>
<protein>
    <submittedName>
        <fullName evidence="6">Planctomycete cytochrome C</fullName>
    </submittedName>
</protein>
<dbReference type="InterPro" id="IPR011429">
    <property type="entry name" value="Cyt_c_Planctomycete-type"/>
</dbReference>
<dbReference type="EMBL" id="CP036273">
    <property type="protein sequence ID" value="QDU20296.1"/>
    <property type="molecule type" value="Genomic_DNA"/>
</dbReference>
<keyword evidence="2 3" id="KW-0408">Iron</keyword>
<evidence type="ECO:0000313" key="7">
    <source>
        <dbReference type="Proteomes" id="UP000319576"/>
    </source>
</evidence>
<dbReference type="PANTHER" id="PTHR35889:SF3">
    <property type="entry name" value="F-BOX DOMAIN-CONTAINING PROTEIN"/>
    <property type="match status" value="1"/>
</dbReference>
<feature type="chain" id="PRO_5021733664" evidence="4">
    <location>
        <begin position="22"/>
        <end position="876"/>
    </location>
</feature>
<gene>
    <name evidence="6" type="ORF">ETAA1_22430</name>
</gene>
<dbReference type="Proteomes" id="UP000319576">
    <property type="component" value="Chromosome"/>
</dbReference>
<dbReference type="GO" id="GO:0009055">
    <property type="term" value="F:electron transfer activity"/>
    <property type="evidence" value="ECO:0007669"/>
    <property type="project" value="InterPro"/>
</dbReference>
<keyword evidence="4" id="KW-0732">Signal</keyword>
<feature type="domain" description="Cytochrome c" evidence="5">
    <location>
        <begin position="20"/>
        <end position="216"/>
    </location>
</feature>
<feature type="signal peptide" evidence="4">
    <location>
        <begin position="1"/>
        <end position="21"/>
    </location>
</feature>
<dbReference type="OrthoDB" id="127107at2"/>
<dbReference type="PANTHER" id="PTHR35889">
    <property type="entry name" value="CYCLOINULO-OLIGOSACCHARIDE FRUCTANOTRANSFERASE-RELATED"/>
    <property type="match status" value="1"/>
</dbReference>
<evidence type="ECO:0000256" key="4">
    <source>
        <dbReference type="SAM" id="SignalP"/>
    </source>
</evidence>
<evidence type="ECO:0000256" key="3">
    <source>
        <dbReference type="PROSITE-ProRule" id="PRU00433"/>
    </source>
</evidence>
<sequence length="876" mass="96393" precursor="true">MPPARWAALLVLLVSPPAALADPAGDEFFEKSVRPVLVERCLGCHAADKAKGGLRLDTRDGVLKGGDGGPAAVPGKLADSLLVKAIRYAHDVRMPPKEKLPDRERLALERWVEMGLPWPAQAVLKAPDAIEKAAAAHWAFRPVTRPAGAGIDAFVAAKWRDKGLSPAPLAAARALIRRATFDLHGLPPTPEEVDAFEKDAAPDAYAKLIDRLLASPRYGERWGRHWLDVARYADNKGYVFFEGKEYPWAWTYRDWVIDALNRDLPFDRFVTAQLAADLAMPADRAALGFLTVGGHFVNNTHDIIDDRIDVVTRGLMGLTVTCARCHDHKFDPVPSADYYSLYGVFRSTAEPVVPPLLGAAPQTGEHTLYDAELKLRQAALDRFVSARHAELVTGGRSRAAEYLLAAHAARNHPPADDFMLIADRGDLNPAMTTRWRQFLADTKRRKDAAWQPWHALAELPDADFPRKAAEALAALPSGNKLVKQAFATAPESMKDAAARYGKLLASVDTPTPNADPDAEALRRVLHGPDSPADAPLALDWGFLSLFPDRGSQGEYQKILRDVETWLLKGPPRAMALADAERPYQPRVFERGQPGRVGAEVPRQVPKVVNPQRRPFGPGSGRLDLAREIVSPSNPLTARVFVNRVWMHHFGAGLVTTPGDFGLRGEPPSNPELLDWLAAEFVDGGWSMKRLHRLIMLSDTYRRSSVGDAAADPENRWLARQNRRRLEFEPLHDALLAVSGSLDAKLGGPPVPRFGSHRRAVYGYTDRLEFPTLLTTFDVPNPAASVTERTATTVAPQALFLMNGPFARDAAERLAARPDVQRLDPAARVDRLYRIVYGRPPSAAEAELARAFAARGPERWADLTHALLLTNEFAFVD</sequence>
<evidence type="ECO:0000256" key="2">
    <source>
        <dbReference type="ARBA" id="ARBA00023004"/>
    </source>
</evidence>
<accession>A0A517XS14</accession>
<dbReference type="GO" id="GO:0020037">
    <property type="term" value="F:heme binding"/>
    <property type="evidence" value="ECO:0007669"/>
    <property type="project" value="InterPro"/>
</dbReference>
<evidence type="ECO:0000256" key="1">
    <source>
        <dbReference type="ARBA" id="ARBA00022723"/>
    </source>
</evidence>
<keyword evidence="7" id="KW-1185">Reference proteome</keyword>
<dbReference type="Pfam" id="PF07587">
    <property type="entry name" value="PSD1"/>
    <property type="match status" value="1"/>
</dbReference>
<dbReference type="Pfam" id="PF07583">
    <property type="entry name" value="PSCyt2"/>
    <property type="match status" value="1"/>
</dbReference>
<dbReference type="KEGG" id="uli:ETAA1_22430"/>
<dbReference type="InterPro" id="IPR022655">
    <property type="entry name" value="DUF1553"/>
</dbReference>
<dbReference type="PROSITE" id="PS51007">
    <property type="entry name" value="CYTC"/>
    <property type="match status" value="1"/>
</dbReference>
<reference evidence="6 7" key="1">
    <citation type="submission" date="2019-02" db="EMBL/GenBank/DDBJ databases">
        <title>Deep-cultivation of Planctomycetes and their phenomic and genomic characterization uncovers novel biology.</title>
        <authorList>
            <person name="Wiegand S."/>
            <person name="Jogler M."/>
            <person name="Boedeker C."/>
            <person name="Pinto D."/>
            <person name="Vollmers J."/>
            <person name="Rivas-Marin E."/>
            <person name="Kohn T."/>
            <person name="Peeters S.H."/>
            <person name="Heuer A."/>
            <person name="Rast P."/>
            <person name="Oberbeckmann S."/>
            <person name="Bunk B."/>
            <person name="Jeske O."/>
            <person name="Meyerdierks A."/>
            <person name="Storesund J.E."/>
            <person name="Kallscheuer N."/>
            <person name="Luecker S."/>
            <person name="Lage O.M."/>
            <person name="Pohl T."/>
            <person name="Merkel B.J."/>
            <person name="Hornburger P."/>
            <person name="Mueller R.-W."/>
            <person name="Bruemmer F."/>
            <person name="Labrenz M."/>
            <person name="Spormann A.M."/>
            <person name="Op den Camp H."/>
            <person name="Overmann J."/>
            <person name="Amann R."/>
            <person name="Jetten M.S.M."/>
            <person name="Mascher T."/>
            <person name="Medema M.H."/>
            <person name="Devos D.P."/>
            <person name="Kaster A.-K."/>
            <person name="Ovreas L."/>
            <person name="Rohde M."/>
            <person name="Galperin M.Y."/>
            <person name="Jogler C."/>
        </authorList>
    </citation>
    <scope>NUCLEOTIDE SEQUENCE [LARGE SCALE GENOMIC DNA]</scope>
    <source>
        <strain evidence="6 7">ETA_A1</strain>
    </source>
</reference>
<dbReference type="InterPro" id="IPR009056">
    <property type="entry name" value="Cyt_c-like_dom"/>
</dbReference>
<proteinExistence type="predicted"/>
<dbReference type="GO" id="GO:0046872">
    <property type="term" value="F:metal ion binding"/>
    <property type="evidence" value="ECO:0007669"/>
    <property type="project" value="UniProtKB-KW"/>
</dbReference>
<dbReference type="RefSeq" id="WP_145237614.1">
    <property type="nucleotide sequence ID" value="NZ_CP036273.1"/>
</dbReference>
<dbReference type="Pfam" id="PF07635">
    <property type="entry name" value="PSCyt1"/>
    <property type="match status" value="1"/>
</dbReference>
<dbReference type="AlphaFoldDB" id="A0A517XS14"/>
<dbReference type="InterPro" id="IPR011444">
    <property type="entry name" value="DUF1549"/>
</dbReference>